<dbReference type="AlphaFoldDB" id="A0AAW7XCM2"/>
<keyword evidence="1" id="KW-1133">Transmembrane helix</keyword>
<organism evidence="2 4">
    <name type="scientific">Neptunomonas phycophila</name>
    <dbReference type="NCBI Taxonomy" id="1572645"/>
    <lineage>
        <taxon>Bacteria</taxon>
        <taxon>Pseudomonadati</taxon>
        <taxon>Pseudomonadota</taxon>
        <taxon>Gammaproteobacteria</taxon>
        <taxon>Oceanospirillales</taxon>
        <taxon>Oceanospirillaceae</taxon>
        <taxon>Neptunomonas</taxon>
    </lineage>
</organism>
<reference evidence="2" key="1">
    <citation type="submission" date="2023-07" db="EMBL/GenBank/DDBJ databases">
        <title>Genome content predicts the carbon catabolic preferences of heterotrophic bacteria.</title>
        <authorList>
            <person name="Gralka M."/>
        </authorList>
    </citation>
    <scope>NUCLEOTIDE SEQUENCE</scope>
    <source>
        <strain evidence="3">5G01</strain>
        <strain evidence="2">I2M16</strain>
    </source>
</reference>
<dbReference type="Proteomes" id="UP001169862">
    <property type="component" value="Unassembled WGS sequence"/>
</dbReference>
<accession>A0AAW7XCM2</accession>
<evidence type="ECO:0000313" key="3">
    <source>
        <dbReference type="EMBL" id="MDP2521125.1"/>
    </source>
</evidence>
<dbReference type="EMBL" id="JAUOPG010000001">
    <property type="protein sequence ID" value="MDO6452156.1"/>
    <property type="molecule type" value="Genomic_DNA"/>
</dbReference>
<dbReference type="RefSeq" id="WP_075172398.1">
    <property type="nucleotide sequence ID" value="NZ_CAXHZV010000001.1"/>
</dbReference>
<evidence type="ECO:0000256" key="1">
    <source>
        <dbReference type="SAM" id="Phobius"/>
    </source>
</evidence>
<evidence type="ECO:0000313" key="5">
    <source>
        <dbReference type="Proteomes" id="UP001177341"/>
    </source>
</evidence>
<comment type="caution">
    <text evidence="2">The sequence shown here is derived from an EMBL/GenBank/DDBJ whole genome shotgun (WGS) entry which is preliminary data.</text>
</comment>
<evidence type="ECO:0000313" key="2">
    <source>
        <dbReference type="EMBL" id="MDO6452156.1"/>
    </source>
</evidence>
<dbReference type="EMBL" id="JAUYVO010000001">
    <property type="protein sequence ID" value="MDP2521125.1"/>
    <property type="molecule type" value="Genomic_DNA"/>
</dbReference>
<evidence type="ECO:0000313" key="4">
    <source>
        <dbReference type="Proteomes" id="UP001169862"/>
    </source>
</evidence>
<sequence>MEVTIIVFVVMSLLGSLMWMMPSKREKLLATLRLDARKAGFTVQLVHVEPPRAEGEYESDTINVAAYRMSRNNSHKKQPETVPWQVFRVKAISCDGLTEGWSWKIGERMLSSSHLAVLNEVIKALPDDVVGLESTPIHVSAYWKELSGIESMEVIKNELEKLKKANL</sequence>
<proteinExistence type="predicted"/>
<feature type="transmembrane region" description="Helical" evidence="1">
    <location>
        <begin position="6"/>
        <end position="23"/>
    </location>
</feature>
<protein>
    <recommendedName>
        <fullName evidence="6">Preprotein translocase subunit YajC</fullName>
    </recommendedName>
</protein>
<keyword evidence="1" id="KW-0812">Transmembrane</keyword>
<keyword evidence="1" id="KW-0472">Membrane</keyword>
<evidence type="ECO:0008006" key="6">
    <source>
        <dbReference type="Google" id="ProtNLM"/>
    </source>
</evidence>
<keyword evidence="5" id="KW-1185">Reference proteome</keyword>
<name>A0AAW7XCM2_9GAMM</name>
<dbReference type="Proteomes" id="UP001177341">
    <property type="component" value="Unassembled WGS sequence"/>
</dbReference>
<gene>
    <name evidence="2" type="ORF">Q4490_01135</name>
    <name evidence="3" type="ORF">Q8W30_00960</name>
</gene>